<dbReference type="EMBL" id="GBXM01023466">
    <property type="protein sequence ID" value="JAH85111.1"/>
    <property type="molecule type" value="Transcribed_RNA"/>
</dbReference>
<keyword evidence="1" id="KW-0812">Transmembrane</keyword>
<evidence type="ECO:0000256" key="1">
    <source>
        <dbReference type="SAM" id="Phobius"/>
    </source>
</evidence>
<reference evidence="2" key="1">
    <citation type="submission" date="2014-11" db="EMBL/GenBank/DDBJ databases">
        <authorList>
            <person name="Amaro Gonzalez C."/>
        </authorList>
    </citation>
    <scope>NUCLEOTIDE SEQUENCE</scope>
</reference>
<reference evidence="2" key="2">
    <citation type="journal article" date="2015" name="Fish Shellfish Immunol.">
        <title>Early steps in the European eel (Anguilla anguilla)-Vibrio vulnificus interaction in the gills: Role of the RtxA13 toxin.</title>
        <authorList>
            <person name="Callol A."/>
            <person name="Pajuelo D."/>
            <person name="Ebbesson L."/>
            <person name="Teles M."/>
            <person name="MacKenzie S."/>
            <person name="Amaro C."/>
        </authorList>
    </citation>
    <scope>NUCLEOTIDE SEQUENCE</scope>
</reference>
<proteinExistence type="predicted"/>
<dbReference type="AlphaFoldDB" id="A0A0E9W466"/>
<organism evidence="2">
    <name type="scientific">Anguilla anguilla</name>
    <name type="common">European freshwater eel</name>
    <name type="synonym">Muraena anguilla</name>
    <dbReference type="NCBI Taxonomy" id="7936"/>
    <lineage>
        <taxon>Eukaryota</taxon>
        <taxon>Metazoa</taxon>
        <taxon>Chordata</taxon>
        <taxon>Craniata</taxon>
        <taxon>Vertebrata</taxon>
        <taxon>Euteleostomi</taxon>
        <taxon>Actinopterygii</taxon>
        <taxon>Neopterygii</taxon>
        <taxon>Teleostei</taxon>
        <taxon>Anguilliformes</taxon>
        <taxon>Anguillidae</taxon>
        <taxon>Anguilla</taxon>
    </lineage>
</organism>
<feature type="transmembrane region" description="Helical" evidence="1">
    <location>
        <begin position="6"/>
        <end position="33"/>
    </location>
</feature>
<evidence type="ECO:0000313" key="2">
    <source>
        <dbReference type="EMBL" id="JAH85111.1"/>
    </source>
</evidence>
<sequence>MGNMSWVMWVFPALVITLNAQMIYSAELFLAILKVHKP</sequence>
<accession>A0A0E9W466</accession>
<keyword evidence="1" id="KW-1133">Transmembrane helix</keyword>
<name>A0A0E9W466_ANGAN</name>
<keyword evidence="1" id="KW-0472">Membrane</keyword>
<protein>
    <submittedName>
        <fullName evidence="2">Uncharacterized protein</fullName>
    </submittedName>
</protein>